<keyword evidence="2" id="KW-0611">Plant defense</keyword>
<keyword evidence="1" id="KW-0677">Repeat</keyword>
<dbReference type="Gene3D" id="1.10.10.10">
    <property type="entry name" value="Winged helix-like DNA-binding domain superfamily/Winged helix DNA-binding domain"/>
    <property type="match status" value="1"/>
</dbReference>
<dbReference type="InterPro" id="IPR036388">
    <property type="entry name" value="WH-like_DNA-bd_sf"/>
</dbReference>
<comment type="caution">
    <text evidence="4">The sequence shown here is derived from an EMBL/GenBank/DDBJ whole genome shotgun (WGS) entry which is preliminary data.</text>
</comment>
<dbReference type="Pfam" id="PF13855">
    <property type="entry name" value="LRR_8"/>
    <property type="match status" value="1"/>
</dbReference>
<dbReference type="FunFam" id="1.10.10.10:FF:000322">
    <property type="entry name" value="Probable disease resistance protein At1g63360"/>
    <property type="match status" value="1"/>
</dbReference>
<dbReference type="SUPFAM" id="SSF52058">
    <property type="entry name" value="L domain-like"/>
    <property type="match status" value="1"/>
</dbReference>
<protein>
    <submittedName>
        <fullName evidence="4">Disease resistance protein</fullName>
    </submittedName>
</protein>
<dbReference type="Proteomes" id="UP001558713">
    <property type="component" value="Unassembled WGS sequence"/>
</dbReference>
<evidence type="ECO:0000313" key="4">
    <source>
        <dbReference type="EMBL" id="KAL1211019.1"/>
    </source>
</evidence>
<dbReference type="GO" id="GO:0006952">
    <property type="term" value="P:defense response"/>
    <property type="evidence" value="ECO:0007669"/>
    <property type="project" value="UniProtKB-KW"/>
</dbReference>
<reference evidence="4 5" key="1">
    <citation type="submission" date="2024-04" db="EMBL/GenBank/DDBJ databases">
        <title>Genome assembly C_amara_ONT_v2.</title>
        <authorList>
            <person name="Yant L."/>
            <person name="Moore C."/>
            <person name="Slenker M."/>
        </authorList>
    </citation>
    <scope>NUCLEOTIDE SEQUENCE [LARGE SCALE GENOMIC DNA]</scope>
    <source>
        <tissue evidence="4">Leaf</tissue>
    </source>
</reference>
<organism evidence="4 5">
    <name type="scientific">Cardamine amara subsp. amara</name>
    <dbReference type="NCBI Taxonomy" id="228776"/>
    <lineage>
        <taxon>Eukaryota</taxon>
        <taxon>Viridiplantae</taxon>
        <taxon>Streptophyta</taxon>
        <taxon>Embryophyta</taxon>
        <taxon>Tracheophyta</taxon>
        <taxon>Spermatophyta</taxon>
        <taxon>Magnoliopsida</taxon>
        <taxon>eudicotyledons</taxon>
        <taxon>Gunneridae</taxon>
        <taxon>Pentapetalae</taxon>
        <taxon>rosids</taxon>
        <taxon>malvids</taxon>
        <taxon>Brassicales</taxon>
        <taxon>Brassicaceae</taxon>
        <taxon>Cardamineae</taxon>
        <taxon>Cardamine</taxon>
    </lineage>
</organism>
<dbReference type="InterPro" id="IPR001611">
    <property type="entry name" value="Leu-rich_rpt"/>
</dbReference>
<dbReference type="InterPro" id="IPR058922">
    <property type="entry name" value="WHD_DRP"/>
</dbReference>
<keyword evidence="5" id="KW-1185">Reference proteome</keyword>
<dbReference type="AlphaFoldDB" id="A0ABD1B2T1"/>
<dbReference type="PANTHER" id="PTHR23155:SF1192">
    <property type="entry name" value="DISEASE RESISTANCE PROTEIN RFL1-RELATED"/>
    <property type="match status" value="1"/>
</dbReference>
<gene>
    <name evidence="4" type="ORF">V5N11_035819</name>
</gene>
<sequence length="239" mass="27624">MSSKRTIQEWRHAIDVLNSYAAEFSGMEDKILPLLKYSYDRLKGDQVKSCLLYFALFPEDKIPKEKLIEYWICEGTIDGREGIEKTENKGYDIIGSLVRAYVRMEEFDHNGKGYVRMHDVVREMALWIASDLGKQKEAFIVRAGVGLYEIPKVKNWNVVRRMSLMNNKIVHLAGNPECLKLTTLLLQRANLSNIFGEFFKSMPKLVVLDISGNKYIFELPDEISNLVSLQYLIARVYKT</sequence>
<proteinExistence type="predicted"/>
<name>A0ABD1B2T1_CARAN</name>
<accession>A0ABD1B2T1</accession>
<evidence type="ECO:0000256" key="2">
    <source>
        <dbReference type="ARBA" id="ARBA00022821"/>
    </source>
</evidence>
<dbReference type="InterPro" id="IPR032675">
    <property type="entry name" value="LRR_dom_sf"/>
</dbReference>
<dbReference type="Gene3D" id="3.80.10.10">
    <property type="entry name" value="Ribonuclease Inhibitor"/>
    <property type="match status" value="1"/>
</dbReference>
<evidence type="ECO:0000259" key="3">
    <source>
        <dbReference type="Pfam" id="PF23559"/>
    </source>
</evidence>
<dbReference type="InterPro" id="IPR044974">
    <property type="entry name" value="Disease_R_plants"/>
</dbReference>
<evidence type="ECO:0000313" key="5">
    <source>
        <dbReference type="Proteomes" id="UP001558713"/>
    </source>
</evidence>
<dbReference type="EMBL" id="JBANAX010000385">
    <property type="protein sequence ID" value="KAL1211019.1"/>
    <property type="molecule type" value="Genomic_DNA"/>
</dbReference>
<dbReference type="Pfam" id="PF23559">
    <property type="entry name" value="WHD_DRP"/>
    <property type="match status" value="1"/>
</dbReference>
<evidence type="ECO:0000256" key="1">
    <source>
        <dbReference type="ARBA" id="ARBA00022737"/>
    </source>
</evidence>
<feature type="domain" description="Disease resistance protein winged helix" evidence="3">
    <location>
        <begin position="56"/>
        <end position="125"/>
    </location>
</feature>
<dbReference type="PANTHER" id="PTHR23155">
    <property type="entry name" value="DISEASE RESISTANCE PROTEIN RP"/>
    <property type="match status" value="1"/>
</dbReference>